<dbReference type="InterPro" id="IPR030513">
    <property type="entry name" value="Dehydrin_CS"/>
</dbReference>
<proteinExistence type="evidence at transcript level"/>
<evidence type="ECO:0000256" key="1">
    <source>
        <dbReference type="RuleBase" id="RU003995"/>
    </source>
</evidence>
<sequence length="88" mass="9714">MAGNQECQDRGLFGKKDEGRQDDEMMQNQATRPNQNPTQKAGLVDKVKEKLPGGQTKTQSQTAQCNPTEKPGMADKIKEKLPGGRNKE</sequence>
<name>A9NLY4_PICSI</name>
<evidence type="ECO:0000256" key="2">
    <source>
        <dbReference type="SAM" id="MobiDB-lite"/>
    </source>
</evidence>
<dbReference type="GO" id="GO:0009415">
    <property type="term" value="P:response to water"/>
    <property type="evidence" value="ECO:0007669"/>
    <property type="project" value="InterPro"/>
</dbReference>
<feature type="compositionally biased region" description="Polar residues" evidence="2">
    <location>
        <begin position="55"/>
        <end position="67"/>
    </location>
</feature>
<dbReference type="InterPro" id="IPR000167">
    <property type="entry name" value="Dehydrin"/>
</dbReference>
<dbReference type="Pfam" id="PF00257">
    <property type="entry name" value="Dehydrin"/>
    <property type="match status" value="1"/>
</dbReference>
<dbReference type="EMBL" id="EF082276">
    <property type="protein sequence ID" value="ABK21645.1"/>
    <property type="molecule type" value="mRNA"/>
</dbReference>
<protein>
    <recommendedName>
        <fullName evidence="4">Dehydrin-like protein</fullName>
    </recommendedName>
</protein>
<dbReference type="AlphaFoldDB" id="A9NLY4"/>
<feature type="compositionally biased region" description="Polar residues" evidence="2">
    <location>
        <begin position="26"/>
        <end position="39"/>
    </location>
</feature>
<evidence type="ECO:0000313" key="3">
    <source>
        <dbReference type="EMBL" id="ABK21645.1"/>
    </source>
</evidence>
<dbReference type="PROSITE" id="PS00823">
    <property type="entry name" value="DEHYDRIN_2"/>
    <property type="match status" value="1"/>
</dbReference>
<feature type="region of interest" description="Disordered" evidence="2">
    <location>
        <begin position="1"/>
        <end position="88"/>
    </location>
</feature>
<accession>A9NLY4</accession>
<feature type="compositionally biased region" description="Basic and acidic residues" evidence="2">
    <location>
        <begin position="72"/>
        <end position="88"/>
    </location>
</feature>
<organism evidence="3">
    <name type="scientific">Picea sitchensis</name>
    <name type="common">Sitka spruce</name>
    <name type="synonym">Pinus sitchensis</name>
    <dbReference type="NCBI Taxonomy" id="3332"/>
    <lineage>
        <taxon>Eukaryota</taxon>
        <taxon>Viridiplantae</taxon>
        <taxon>Streptophyta</taxon>
        <taxon>Embryophyta</taxon>
        <taxon>Tracheophyta</taxon>
        <taxon>Spermatophyta</taxon>
        <taxon>Pinopsida</taxon>
        <taxon>Pinidae</taxon>
        <taxon>Conifers I</taxon>
        <taxon>Pinales</taxon>
        <taxon>Pinaceae</taxon>
        <taxon>Picea</taxon>
    </lineage>
</organism>
<comment type="similarity">
    <text evidence="1">Belongs to the plant dehydrin family.</text>
</comment>
<feature type="compositionally biased region" description="Basic and acidic residues" evidence="2">
    <location>
        <begin position="7"/>
        <end position="23"/>
    </location>
</feature>
<reference evidence="3" key="1">
    <citation type="journal article" date="2008" name="BMC Genomics">
        <title>A conifer genomics resource of 200,000 spruce (Picea spp.) ESTs and 6,464 high-quality, sequence-finished full-length cDNAs for Sitka spruce (Picea sitchensis).</title>
        <authorList>
            <person name="Ralph S.G."/>
            <person name="Chun H.J."/>
            <person name="Kolosova N."/>
            <person name="Cooper D."/>
            <person name="Oddy C."/>
            <person name="Ritland C.E."/>
            <person name="Kirkpatrick R."/>
            <person name="Moore R."/>
            <person name="Barber S."/>
            <person name="Holt R.A."/>
            <person name="Jones S.J."/>
            <person name="Marra M.A."/>
            <person name="Douglas C.J."/>
            <person name="Ritland K."/>
            <person name="Bohlmann J."/>
        </authorList>
    </citation>
    <scope>NUCLEOTIDE SEQUENCE</scope>
    <source>
        <tissue evidence="3">Green portion of the leader tissue</tissue>
    </source>
</reference>
<evidence type="ECO:0008006" key="4">
    <source>
        <dbReference type="Google" id="ProtNLM"/>
    </source>
</evidence>